<name>A0A3D8Q4C6_9HELO</name>
<keyword evidence="3" id="KW-1185">Reference proteome</keyword>
<dbReference type="AlphaFoldDB" id="A0A3D8Q4C6"/>
<keyword evidence="1" id="KW-1133">Transmembrane helix</keyword>
<protein>
    <submittedName>
        <fullName evidence="2">Uncharacterized protein</fullName>
    </submittedName>
</protein>
<sequence>MPMSGIRCRTCALSRREVWVIPGRNCGYCGTPDGDGPSLKGWTASSPKDIHCTDLTLLSPIYDVGLPFNYSGDNMLHINSELMEIVRSDIPGDGHIVNRRKISGLFSRDDQIPGSSQSHVLQLITCVTPTSQLPFPNGQVKEVLKTWLLPNEWLEHSVNNELLQFAWCDIRAINDGSPHLQFLVRDQKDSILTDLAISANLASNTVRGYWILHDPFQGPRNDQLRPESLEANASLEAAVVRIGLAKDLTRHPLLLPIFLLEQRVQTIERLLNDGFSGVTYAAYSLILNTINRSMSNGKNDRVQSDMRTITQGMFDAHKRNSTLKRDISNLKLLASAIERGFGLLENAGKPLIDPKLSHWTVVKSRYEFLGARISALDAAMTRAGDEVQIIDNMIYNLINQQDNRLNCSIAEDSKKIAAATGADSSAMTTMAFVTTLFLPGTFIAAVLDFLGHNRAVDRHSYWDLRI</sequence>
<dbReference type="EMBL" id="PDLM01000039">
    <property type="protein sequence ID" value="RDW56557.1"/>
    <property type="molecule type" value="Genomic_DNA"/>
</dbReference>
<evidence type="ECO:0000256" key="1">
    <source>
        <dbReference type="SAM" id="Phobius"/>
    </source>
</evidence>
<accession>A0A3D8Q4C6</accession>
<reference evidence="2 3" key="1">
    <citation type="journal article" date="2018" name="IMA Fungus">
        <title>IMA Genome-F 9: Draft genome sequence of Annulohypoxylon stygium, Aspergillus mulundensis, Berkeleyomyces basicola (syn. Thielaviopsis basicola), Ceratocystis smalleyi, two Cercospora beticola strains, Coleophoma cylindrospora, Fusarium fracticaudum, Phialophora cf. hyalina, and Morchella septimelata.</title>
        <authorList>
            <person name="Wingfield B.D."/>
            <person name="Bills G.F."/>
            <person name="Dong Y."/>
            <person name="Huang W."/>
            <person name="Nel W.J."/>
            <person name="Swalarsk-Parry B.S."/>
            <person name="Vaghefi N."/>
            <person name="Wilken P.M."/>
            <person name="An Z."/>
            <person name="de Beer Z.W."/>
            <person name="De Vos L."/>
            <person name="Chen L."/>
            <person name="Duong T.A."/>
            <person name="Gao Y."/>
            <person name="Hammerbacher A."/>
            <person name="Kikkert J.R."/>
            <person name="Li Y."/>
            <person name="Li H."/>
            <person name="Li K."/>
            <person name="Li Q."/>
            <person name="Liu X."/>
            <person name="Ma X."/>
            <person name="Naidoo K."/>
            <person name="Pethybridge S.J."/>
            <person name="Sun J."/>
            <person name="Steenkamp E.T."/>
            <person name="van der Nest M.A."/>
            <person name="van Wyk S."/>
            <person name="Wingfield M.J."/>
            <person name="Xiong C."/>
            <person name="Yue Q."/>
            <person name="Zhang X."/>
        </authorList>
    </citation>
    <scope>NUCLEOTIDE SEQUENCE [LARGE SCALE GENOMIC DNA]</scope>
    <source>
        <strain evidence="2 3">BP6252</strain>
    </source>
</reference>
<dbReference type="STRING" id="1849047.A0A3D8Q4C6"/>
<evidence type="ECO:0000313" key="3">
    <source>
        <dbReference type="Proteomes" id="UP000256645"/>
    </source>
</evidence>
<evidence type="ECO:0000313" key="2">
    <source>
        <dbReference type="EMBL" id="RDW56557.1"/>
    </source>
</evidence>
<proteinExistence type="predicted"/>
<feature type="transmembrane region" description="Helical" evidence="1">
    <location>
        <begin position="430"/>
        <end position="450"/>
    </location>
</feature>
<keyword evidence="1" id="KW-0812">Transmembrane</keyword>
<comment type="caution">
    <text evidence="2">The sequence shown here is derived from an EMBL/GenBank/DDBJ whole genome shotgun (WGS) entry which is preliminary data.</text>
</comment>
<organism evidence="2 3">
    <name type="scientific">Coleophoma cylindrospora</name>
    <dbReference type="NCBI Taxonomy" id="1849047"/>
    <lineage>
        <taxon>Eukaryota</taxon>
        <taxon>Fungi</taxon>
        <taxon>Dikarya</taxon>
        <taxon>Ascomycota</taxon>
        <taxon>Pezizomycotina</taxon>
        <taxon>Leotiomycetes</taxon>
        <taxon>Helotiales</taxon>
        <taxon>Dermateaceae</taxon>
        <taxon>Coleophoma</taxon>
    </lineage>
</organism>
<gene>
    <name evidence="2" type="ORF">BP6252_14107</name>
</gene>
<keyword evidence="1" id="KW-0472">Membrane</keyword>
<dbReference type="Proteomes" id="UP000256645">
    <property type="component" value="Unassembled WGS sequence"/>
</dbReference>
<dbReference type="OrthoDB" id="6133115at2759"/>